<protein>
    <recommendedName>
        <fullName evidence="9">G-protein coupled receptors family 1 profile domain-containing protein</fullName>
    </recommendedName>
</protein>
<dbReference type="EMBL" id="CAJOBA010069969">
    <property type="protein sequence ID" value="CAF4385522.1"/>
    <property type="molecule type" value="Genomic_DNA"/>
</dbReference>
<keyword evidence="6" id="KW-0675">Receptor</keyword>
<evidence type="ECO:0000256" key="6">
    <source>
        <dbReference type="ARBA" id="ARBA00023170"/>
    </source>
</evidence>
<organism evidence="11 14">
    <name type="scientific">Didymodactylos carnosus</name>
    <dbReference type="NCBI Taxonomy" id="1234261"/>
    <lineage>
        <taxon>Eukaryota</taxon>
        <taxon>Metazoa</taxon>
        <taxon>Spiralia</taxon>
        <taxon>Gnathifera</taxon>
        <taxon>Rotifera</taxon>
        <taxon>Eurotatoria</taxon>
        <taxon>Bdelloidea</taxon>
        <taxon>Philodinida</taxon>
        <taxon>Philodinidae</taxon>
        <taxon>Didymodactylos</taxon>
    </lineage>
</organism>
<keyword evidence="3 8" id="KW-1133">Transmembrane helix</keyword>
<dbReference type="GO" id="GO:0005886">
    <property type="term" value="C:plasma membrane"/>
    <property type="evidence" value="ECO:0007669"/>
    <property type="project" value="TreeGrafter"/>
</dbReference>
<evidence type="ECO:0000313" key="14">
    <source>
        <dbReference type="Proteomes" id="UP000663829"/>
    </source>
</evidence>
<feature type="transmembrane region" description="Helical" evidence="8">
    <location>
        <begin position="22"/>
        <end position="43"/>
    </location>
</feature>
<dbReference type="InterPro" id="IPR019427">
    <property type="entry name" value="7TM_GPCR_serpentine_rcpt_Srw"/>
</dbReference>
<feature type="domain" description="G-protein coupled receptors family 1 profile" evidence="9">
    <location>
        <begin position="1"/>
        <end position="182"/>
    </location>
</feature>
<dbReference type="OrthoDB" id="9990906at2759"/>
<gene>
    <name evidence="11" type="ORF">GPM918_LOCUS43796</name>
    <name evidence="10" type="ORF">OVA965_LOCUS41185</name>
    <name evidence="13" type="ORF">SRO942_LOCUS45410</name>
    <name evidence="12" type="ORF">TMI583_LOCUS42762</name>
</gene>
<dbReference type="EMBL" id="CAJNOK010046777">
    <property type="protein sequence ID" value="CAF1584784.1"/>
    <property type="molecule type" value="Genomic_DNA"/>
</dbReference>
<dbReference type="Proteomes" id="UP000682733">
    <property type="component" value="Unassembled WGS sequence"/>
</dbReference>
<keyword evidence="2 8" id="KW-0812">Transmembrane</keyword>
<comment type="caution">
    <text evidence="11">The sequence shown here is derived from an EMBL/GenBank/DDBJ whole genome shotgun (WGS) entry which is preliminary data.</text>
</comment>
<dbReference type="EMBL" id="CAJNOQ010041003">
    <property type="protein sequence ID" value="CAF1622014.1"/>
    <property type="molecule type" value="Genomic_DNA"/>
</dbReference>
<accession>A0A816CHJ1</accession>
<dbReference type="Gene3D" id="1.20.1070.10">
    <property type="entry name" value="Rhodopsin 7-helix transmembrane proteins"/>
    <property type="match status" value="1"/>
</dbReference>
<keyword evidence="14" id="KW-1185">Reference proteome</keyword>
<feature type="transmembrane region" description="Helical" evidence="8">
    <location>
        <begin position="68"/>
        <end position="89"/>
    </location>
</feature>
<dbReference type="PROSITE" id="PS50262">
    <property type="entry name" value="G_PROTEIN_RECEP_F1_2"/>
    <property type="match status" value="1"/>
</dbReference>
<feature type="transmembrane region" description="Helical" evidence="8">
    <location>
        <begin position="122"/>
        <end position="144"/>
    </location>
</feature>
<evidence type="ECO:0000259" key="9">
    <source>
        <dbReference type="PROSITE" id="PS50262"/>
    </source>
</evidence>
<evidence type="ECO:0000256" key="5">
    <source>
        <dbReference type="ARBA" id="ARBA00023136"/>
    </source>
</evidence>
<keyword evidence="4" id="KW-0297">G-protein coupled receptor</keyword>
<dbReference type="AlphaFoldDB" id="A0A816CHJ1"/>
<proteinExistence type="predicted"/>
<dbReference type="PANTHER" id="PTHR24243:SF233">
    <property type="entry name" value="THYROTROPIN-RELEASING HORMONE RECEPTOR"/>
    <property type="match status" value="1"/>
</dbReference>
<keyword evidence="5 8" id="KW-0472">Membrane</keyword>
<dbReference type="Proteomes" id="UP000677228">
    <property type="component" value="Unassembled WGS sequence"/>
</dbReference>
<evidence type="ECO:0000313" key="10">
    <source>
        <dbReference type="EMBL" id="CAF1584784.1"/>
    </source>
</evidence>
<keyword evidence="7" id="KW-0807">Transducer</keyword>
<evidence type="ECO:0000256" key="4">
    <source>
        <dbReference type="ARBA" id="ARBA00023040"/>
    </source>
</evidence>
<dbReference type="GO" id="GO:0008528">
    <property type="term" value="F:G protein-coupled peptide receptor activity"/>
    <property type="evidence" value="ECO:0007669"/>
    <property type="project" value="InterPro"/>
</dbReference>
<sequence length="273" mass="31985">RCMAVHSPFLAKRFCTAQHARFSVYVLVFLAFVLFSATSPILYTVDLNQQKCVIRGHLKKLIRYIKPAIFYFVPDILLLANLFVIYELWLATRLRKKTLTNPNNSISLNAANFNRKQRQLTIMLVTVSVSFYIFTTPAIIDYIAQVNPPQHHDVKKLKWRFLRINVTVLILQMNSVTNFIFYCLAGSKFRSACLDTLKEGYDQLLYLWYRHIMNKKNYEKPSRYNARLSGCRQLDTVDENRKRIFGDRQRRSTSIIANNNNSSKRPSRETILN</sequence>
<evidence type="ECO:0000256" key="2">
    <source>
        <dbReference type="ARBA" id="ARBA00022692"/>
    </source>
</evidence>
<evidence type="ECO:0000313" key="13">
    <source>
        <dbReference type="EMBL" id="CAF4513217.1"/>
    </source>
</evidence>
<reference evidence="11" key="1">
    <citation type="submission" date="2021-02" db="EMBL/GenBank/DDBJ databases">
        <authorList>
            <person name="Nowell W R."/>
        </authorList>
    </citation>
    <scope>NUCLEOTIDE SEQUENCE</scope>
</reference>
<feature type="non-terminal residue" evidence="11">
    <location>
        <position position="1"/>
    </location>
</feature>
<dbReference type="Pfam" id="PF10324">
    <property type="entry name" value="7TM_GPCR_Srw"/>
    <property type="match status" value="1"/>
</dbReference>
<name>A0A816CHJ1_9BILA</name>
<dbReference type="EMBL" id="CAJOBC010108256">
    <property type="protein sequence ID" value="CAF4513217.1"/>
    <property type="molecule type" value="Genomic_DNA"/>
</dbReference>
<evidence type="ECO:0000256" key="8">
    <source>
        <dbReference type="SAM" id="Phobius"/>
    </source>
</evidence>
<dbReference type="PANTHER" id="PTHR24243">
    <property type="entry name" value="G-PROTEIN COUPLED RECEPTOR"/>
    <property type="match status" value="1"/>
</dbReference>
<evidence type="ECO:0000313" key="12">
    <source>
        <dbReference type="EMBL" id="CAF4385522.1"/>
    </source>
</evidence>
<evidence type="ECO:0000256" key="7">
    <source>
        <dbReference type="ARBA" id="ARBA00023224"/>
    </source>
</evidence>
<dbReference type="InterPro" id="IPR017452">
    <property type="entry name" value="GPCR_Rhodpsn_7TM"/>
</dbReference>
<dbReference type="Proteomes" id="UP000663829">
    <property type="component" value="Unassembled WGS sequence"/>
</dbReference>
<dbReference type="SUPFAM" id="SSF81321">
    <property type="entry name" value="Family A G protein-coupled receptor-like"/>
    <property type="match status" value="1"/>
</dbReference>
<dbReference type="Proteomes" id="UP000681722">
    <property type="component" value="Unassembled WGS sequence"/>
</dbReference>
<comment type="subcellular location">
    <subcellularLocation>
        <location evidence="1">Membrane</location>
        <topology evidence="1">Multi-pass membrane protein</topology>
    </subcellularLocation>
</comment>
<evidence type="ECO:0000256" key="3">
    <source>
        <dbReference type="ARBA" id="ARBA00022989"/>
    </source>
</evidence>
<evidence type="ECO:0000256" key="1">
    <source>
        <dbReference type="ARBA" id="ARBA00004141"/>
    </source>
</evidence>
<feature type="transmembrane region" description="Helical" evidence="8">
    <location>
        <begin position="164"/>
        <end position="185"/>
    </location>
</feature>
<evidence type="ECO:0000313" key="11">
    <source>
        <dbReference type="EMBL" id="CAF1622014.1"/>
    </source>
</evidence>